<dbReference type="Gene3D" id="6.10.30.10">
    <property type="match status" value="1"/>
</dbReference>
<proteinExistence type="inferred from homology"/>
<dbReference type="SUPFAM" id="SSF51735">
    <property type="entry name" value="NAD(P)-binding Rossmann-fold domains"/>
    <property type="match status" value="1"/>
</dbReference>
<evidence type="ECO:0000259" key="5">
    <source>
        <dbReference type="Pfam" id="PF01796"/>
    </source>
</evidence>
<feature type="domain" description="ChsH2 rubredoxin-like zinc ribbon" evidence="6">
    <location>
        <begin position="41"/>
        <end position="75"/>
    </location>
</feature>
<dbReference type="InterPro" id="IPR022002">
    <property type="entry name" value="ChsH2_Znr"/>
</dbReference>
<evidence type="ECO:0000313" key="8">
    <source>
        <dbReference type="Proteomes" id="UP000218439"/>
    </source>
</evidence>
<dbReference type="PANTHER" id="PTHR43391">
    <property type="entry name" value="RETINOL DEHYDROGENASE-RELATED"/>
    <property type="match status" value="1"/>
</dbReference>
<protein>
    <submittedName>
        <fullName evidence="7">Short-chain dehydrogenase</fullName>
    </submittedName>
</protein>
<dbReference type="GO" id="GO:0016491">
    <property type="term" value="F:oxidoreductase activity"/>
    <property type="evidence" value="ECO:0007669"/>
    <property type="project" value="UniProtKB-KW"/>
</dbReference>
<sequence>MSMPAMPPTPATPKRKKPLLRTPRLNLPPASRGRVALGLTAAAAQGRFALQTCADCAAVQYPPREACQHCLSPRLAWREQSGLGQLLATTTLHHSNDLFFRERLPWRVGMVQLDAGPSVMAHVHAAVGQAPCRVRVSARLDRSGQAVLIAFPEQGEPDMTSDNMLREMGCDPQGRKVLVTDGKSAVGQALVTALVKAGAEMVWVGQAEPWKPQAGLQAIAALPQVSPVALDVTDGRSVRTLAGAIGGKVDILINNAELHRGFGIAARRGTDVAHAEMEVNYFGLLRLAQEFAPALMARSADGQAHACAWVNILSIYALSNFPPQGTFSASKAAAHSLAQCLRAELRPGGIRVLNCFPGPMDDEWNQNLMPPKLAPQALAQAVVRALRDGLEDIYPGDVAQDWLERWRDDPKVLERELALNGG</sequence>
<keyword evidence="3" id="KW-0560">Oxidoreductase</keyword>
<feature type="region of interest" description="Disordered" evidence="4">
    <location>
        <begin position="1"/>
        <end position="27"/>
    </location>
</feature>
<evidence type="ECO:0000256" key="2">
    <source>
        <dbReference type="ARBA" id="ARBA00022857"/>
    </source>
</evidence>
<dbReference type="AlphaFoldDB" id="A0A2A2B0Y6"/>
<evidence type="ECO:0000313" key="7">
    <source>
        <dbReference type="EMBL" id="PAT43743.1"/>
    </source>
</evidence>
<feature type="compositionally biased region" description="Pro residues" evidence="4">
    <location>
        <begin position="1"/>
        <end position="11"/>
    </location>
</feature>
<feature type="domain" description="ChsH2 C-terminal OB-fold" evidence="5">
    <location>
        <begin position="77"/>
        <end position="135"/>
    </location>
</feature>
<dbReference type="InterPro" id="IPR036291">
    <property type="entry name" value="NAD(P)-bd_dom_sf"/>
</dbReference>
<dbReference type="SUPFAM" id="SSF50249">
    <property type="entry name" value="Nucleic acid-binding proteins"/>
    <property type="match status" value="1"/>
</dbReference>
<reference evidence="7 8" key="1">
    <citation type="submission" date="2017-08" db="EMBL/GenBank/DDBJ databases">
        <title>WGS of Clinical strains of the CDC Group NO-1 linked to zoonotic infections in humans.</title>
        <authorList>
            <person name="Bernier A.-M."/>
            <person name="Bernard K."/>
        </authorList>
    </citation>
    <scope>NUCLEOTIDE SEQUENCE [LARGE SCALE GENOMIC DNA]</scope>
    <source>
        <strain evidence="7 8">NML120219</strain>
    </source>
</reference>
<comment type="similarity">
    <text evidence="1">Belongs to the short-chain dehydrogenases/reductases (SDR) family.</text>
</comment>
<evidence type="ECO:0000256" key="3">
    <source>
        <dbReference type="ARBA" id="ARBA00023002"/>
    </source>
</evidence>
<dbReference type="Pfam" id="PF01796">
    <property type="entry name" value="OB_ChsH2_C"/>
    <property type="match status" value="1"/>
</dbReference>
<dbReference type="EMBL" id="NSJE01000003">
    <property type="protein sequence ID" value="PAT43743.1"/>
    <property type="molecule type" value="Genomic_DNA"/>
</dbReference>
<name>A0A2A2B0Y6_9BURK</name>
<evidence type="ECO:0000256" key="4">
    <source>
        <dbReference type="SAM" id="MobiDB-lite"/>
    </source>
</evidence>
<dbReference type="PANTHER" id="PTHR43391:SF14">
    <property type="entry name" value="DEHYDROGENASE_REDUCTASE SDR FAMILY PROTEIN 7-LIKE"/>
    <property type="match status" value="1"/>
</dbReference>
<keyword evidence="2" id="KW-0521">NADP</keyword>
<dbReference type="PRINTS" id="PR00081">
    <property type="entry name" value="GDHRDH"/>
</dbReference>
<dbReference type="Pfam" id="PF00106">
    <property type="entry name" value="adh_short"/>
    <property type="match status" value="1"/>
</dbReference>
<dbReference type="Proteomes" id="UP000218439">
    <property type="component" value="Unassembled WGS sequence"/>
</dbReference>
<dbReference type="Pfam" id="PF12172">
    <property type="entry name" value="zf-ChsH2"/>
    <property type="match status" value="1"/>
</dbReference>
<dbReference type="InterPro" id="IPR002347">
    <property type="entry name" value="SDR_fam"/>
</dbReference>
<evidence type="ECO:0000256" key="1">
    <source>
        <dbReference type="ARBA" id="ARBA00006484"/>
    </source>
</evidence>
<accession>A0A2A2B0Y6</accession>
<dbReference type="RefSeq" id="WP_095551147.1">
    <property type="nucleotide sequence ID" value="NZ_NSJE01000003.1"/>
</dbReference>
<gene>
    <name evidence="7" type="ORF">CK621_02515</name>
</gene>
<comment type="caution">
    <text evidence="7">The sequence shown here is derived from an EMBL/GenBank/DDBJ whole genome shotgun (WGS) entry which is preliminary data.</text>
</comment>
<organism evidence="7 8">
    <name type="scientific">Vandammella animalimorsus</name>
    <dbReference type="NCBI Taxonomy" id="2029117"/>
    <lineage>
        <taxon>Bacteria</taxon>
        <taxon>Pseudomonadati</taxon>
        <taxon>Pseudomonadota</taxon>
        <taxon>Betaproteobacteria</taxon>
        <taxon>Burkholderiales</taxon>
        <taxon>Comamonadaceae</taxon>
        <taxon>Vandammella</taxon>
    </lineage>
</organism>
<dbReference type="InterPro" id="IPR002878">
    <property type="entry name" value="ChsH2_C"/>
</dbReference>
<evidence type="ECO:0000259" key="6">
    <source>
        <dbReference type="Pfam" id="PF12172"/>
    </source>
</evidence>
<dbReference type="InterPro" id="IPR012340">
    <property type="entry name" value="NA-bd_OB-fold"/>
</dbReference>
<dbReference type="Gene3D" id="3.40.50.720">
    <property type="entry name" value="NAD(P)-binding Rossmann-like Domain"/>
    <property type="match status" value="1"/>
</dbReference>